<evidence type="ECO:0000313" key="4">
    <source>
        <dbReference type="EMBL" id="CAL4801850.1"/>
    </source>
</evidence>
<dbReference type="EMBL" id="CAMXCT030006412">
    <property type="protein sequence ID" value="CAL4801850.1"/>
    <property type="molecule type" value="Genomic_DNA"/>
</dbReference>
<gene>
    <name evidence="3" type="ORF">C1SCF055_LOCUS39438</name>
</gene>
<reference evidence="4 5" key="2">
    <citation type="submission" date="2024-05" db="EMBL/GenBank/DDBJ databases">
        <authorList>
            <person name="Chen Y."/>
            <person name="Shah S."/>
            <person name="Dougan E. K."/>
            <person name="Thang M."/>
            <person name="Chan C."/>
        </authorList>
    </citation>
    <scope>NUCLEOTIDE SEQUENCE [LARGE SCALE GENOMIC DNA]</scope>
</reference>
<keyword evidence="5" id="KW-1185">Reference proteome</keyword>
<comment type="caution">
    <text evidence="3">The sequence shown here is derived from an EMBL/GenBank/DDBJ whole genome shotgun (WGS) entry which is preliminary data.</text>
</comment>
<evidence type="ECO:0000256" key="1">
    <source>
        <dbReference type="SAM" id="MobiDB-lite"/>
    </source>
</evidence>
<accession>A0A9P1DTH9</accession>
<organism evidence="3">
    <name type="scientific">Cladocopium goreaui</name>
    <dbReference type="NCBI Taxonomy" id="2562237"/>
    <lineage>
        <taxon>Eukaryota</taxon>
        <taxon>Sar</taxon>
        <taxon>Alveolata</taxon>
        <taxon>Dinophyceae</taxon>
        <taxon>Suessiales</taxon>
        <taxon>Symbiodiniaceae</taxon>
        <taxon>Cladocopium</taxon>
    </lineage>
</organism>
<dbReference type="Proteomes" id="UP001152797">
    <property type="component" value="Unassembled WGS sequence"/>
</dbReference>
<evidence type="ECO:0000256" key="2">
    <source>
        <dbReference type="SAM" id="SignalP"/>
    </source>
</evidence>
<protein>
    <submittedName>
        <fullName evidence="3">Uncharacterized protein</fullName>
    </submittedName>
</protein>
<dbReference type="EMBL" id="CAMXCT010006412">
    <property type="protein sequence ID" value="CAI4014538.1"/>
    <property type="molecule type" value="Genomic_DNA"/>
</dbReference>
<sequence>MAGTRLMSQVVLMLAAALMVLAPARAFLLPRAGYQKAPRPIVAQGDAPEVAAAARSEDSQFGFSGSTLLLVVAAGAVARDVAMRAASPKGKRAHWRTHRDKVRWYRRGELQAKRALALGRGIKMGTIDFIYGKPQDEDEDEYDDEYDDDDDDELEERSIG</sequence>
<feature type="compositionally biased region" description="Acidic residues" evidence="1">
    <location>
        <begin position="136"/>
        <end position="160"/>
    </location>
</feature>
<dbReference type="EMBL" id="CAMXCT020006412">
    <property type="protein sequence ID" value="CAL1167913.1"/>
    <property type="molecule type" value="Genomic_DNA"/>
</dbReference>
<evidence type="ECO:0000313" key="3">
    <source>
        <dbReference type="EMBL" id="CAI4014538.1"/>
    </source>
</evidence>
<dbReference type="OrthoDB" id="10526429at2759"/>
<name>A0A9P1DTH9_9DINO</name>
<evidence type="ECO:0000313" key="5">
    <source>
        <dbReference type="Proteomes" id="UP001152797"/>
    </source>
</evidence>
<keyword evidence="2" id="KW-0732">Signal</keyword>
<feature type="chain" id="PRO_5043271625" evidence="2">
    <location>
        <begin position="27"/>
        <end position="160"/>
    </location>
</feature>
<proteinExistence type="predicted"/>
<reference evidence="3" key="1">
    <citation type="submission" date="2022-10" db="EMBL/GenBank/DDBJ databases">
        <authorList>
            <person name="Chen Y."/>
            <person name="Dougan E. K."/>
            <person name="Chan C."/>
            <person name="Rhodes N."/>
            <person name="Thang M."/>
        </authorList>
    </citation>
    <scope>NUCLEOTIDE SEQUENCE</scope>
</reference>
<dbReference type="AlphaFoldDB" id="A0A9P1DTH9"/>
<feature type="region of interest" description="Disordered" evidence="1">
    <location>
        <begin position="131"/>
        <end position="160"/>
    </location>
</feature>
<feature type="signal peptide" evidence="2">
    <location>
        <begin position="1"/>
        <end position="26"/>
    </location>
</feature>